<organism evidence="2 3">
    <name type="scientific">Strigomonas culicis</name>
    <dbReference type="NCBI Taxonomy" id="28005"/>
    <lineage>
        <taxon>Eukaryota</taxon>
        <taxon>Discoba</taxon>
        <taxon>Euglenozoa</taxon>
        <taxon>Kinetoplastea</taxon>
        <taxon>Metakinetoplastina</taxon>
        <taxon>Trypanosomatida</taxon>
        <taxon>Trypanosomatidae</taxon>
        <taxon>Strigomonadinae</taxon>
        <taxon>Strigomonas</taxon>
    </lineage>
</organism>
<keyword evidence="3" id="KW-1185">Reference proteome</keyword>
<keyword evidence="1" id="KW-0472">Membrane</keyword>
<keyword evidence="1" id="KW-0812">Transmembrane</keyword>
<comment type="caution">
    <text evidence="2">The sequence shown here is derived from an EMBL/GenBank/DDBJ whole genome shotgun (WGS) entry which is preliminary data.</text>
</comment>
<feature type="transmembrane region" description="Helical" evidence="1">
    <location>
        <begin position="156"/>
        <end position="185"/>
    </location>
</feature>
<accession>S9TH64</accession>
<protein>
    <submittedName>
        <fullName evidence="2">Uncharacterized protein</fullName>
    </submittedName>
</protein>
<gene>
    <name evidence="2" type="ORF">STCU_10631</name>
</gene>
<evidence type="ECO:0000313" key="3">
    <source>
        <dbReference type="Proteomes" id="UP000015354"/>
    </source>
</evidence>
<feature type="transmembrane region" description="Helical" evidence="1">
    <location>
        <begin position="42"/>
        <end position="65"/>
    </location>
</feature>
<reference evidence="2 3" key="1">
    <citation type="journal article" date="2013" name="PLoS ONE">
        <title>Predicting the Proteins of Angomonas deanei, Strigomonas culicis and Their Respective Endosymbionts Reveals New Aspects of the Trypanosomatidae Family.</title>
        <authorList>
            <person name="Motta M.C."/>
            <person name="Martins A.C."/>
            <person name="de Souza S.S."/>
            <person name="Catta-Preta C.M."/>
            <person name="Silva R."/>
            <person name="Klein C.C."/>
            <person name="de Almeida L.G."/>
            <person name="de Lima Cunha O."/>
            <person name="Ciapina L.P."/>
            <person name="Brocchi M."/>
            <person name="Colabardini A.C."/>
            <person name="de Araujo Lima B."/>
            <person name="Machado C.R."/>
            <person name="de Almeida Soares C.M."/>
            <person name="Probst C.M."/>
            <person name="de Menezes C.B."/>
            <person name="Thompson C.E."/>
            <person name="Bartholomeu D.C."/>
            <person name="Gradia D.F."/>
            <person name="Pavoni D.P."/>
            <person name="Grisard E.C."/>
            <person name="Fantinatti-Garboggini F."/>
            <person name="Marchini F.K."/>
            <person name="Rodrigues-Luiz G.F."/>
            <person name="Wagner G."/>
            <person name="Goldman G.H."/>
            <person name="Fietto J.L."/>
            <person name="Elias M.C."/>
            <person name="Goldman M.H."/>
            <person name="Sagot M.F."/>
            <person name="Pereira M."/>
            <person name="Stoco P.H."/>
            <person name="de Mendonca-Neto R.P."/>
            <person name="Teixeira S.M."/>
            <person name="Maciel T.E."/>
            <person name="de Oliveira Mendes T.A."/>
            <person name="Urmenyi T.P."/>
            <person name="de Souza W."/>
            <person name="Schenkman S."/>
            <person name="de Vasconcelos A.T."/>
        </authorList>
    </citation>
    <scope>NUCLEOTIDE SEQUENCE [LARGE SCALE GENOMIC DNA]</scope>
</reference>
<proteinExistence type="predicted"/>
<keyword evidence="1" id="KW-1133">Transmembrane helix</keyword>
<dbReference type="EMBL" id="ATMH01010493">
    <property type="protein sequence ID" value="EPY17412.1"/>
    <property type="molecule type" value="Genomic_DNA"/>
</dbReference>
<dbReference type="Proteomes" id="UP000015354">
    <property type="component" value="Unassembled WGS sequence"/>
</dbReference>
<sequence length="197" mass="21971">MILHRLRPHYRDEGDVLTFWGRTYCNEAEVCYTVDAVEPKVLIPVLTALCTAALECILLVARCAWRCRSRAAARSISTLSTSSPCSFVDVDTTSKEVNPFAEKSDAAPPHSRSSHSTPLFVIWLFILLLAATQVVALALGIAFYEMEHTKYSNEWRAYGVGFILECLSLAISAFAFFVILINVLFGRDVINKANLYI</sequence>
<feature type="transmembrane region" description="Helical" evidence="1">
    <location>
        <begin position="120"/>
        <end position="144"/>
    </location>
</feature>
<dbReference type="AlphaFoldDB" id="S9TH64"/>
<evidence type="ECO:0000256" key="1">
    <source>
        <dbReference type="SAM" id="Phobius"/>
    </source>
</evidence>
<name>S9TH64_9TRYP</name>
<evidence type="ECO:0000313" key="2">
    <source>
        <dbReference type="EMBL" id="EPY17412.1"/>
    </source>
</evidence>